<sequence>MSPSHSAGPDMHKISPYYGYIPSLSVTIIFTILFAFSTIIHLGQSIRYKLRYLLYTAVAAGLFEITGWAARLYSHYHPDKLGPYLVQTVTTINGPTPLVAAYFVILAEIIRRLGPCYSRLRPKLYAIVFVIADLVALSVQGVGGALAAIAAGNHKNPEKGGRIMLGGIVFQMLAITIYMGLAVEFVYRFWSNKPFKGRDDVPPSGRYTLDHSIKLMLVGSTLSSLMIYVRSVYRTIELVDGWGGRIIKNELYFDVMDGAMIVASMYCLNIFHPGRLLGPGGTPAKGVASLNLSADSLEKTKETV</sequence>
<comment type="caution">
    <text evidence="1">The sequence shown here is derived from an EMBL/GenBank/DDBJ whole genome shotgun (WGS) entry which is preliminary data.</text>
</comment>
<accession>A0ACB6ZDQ2</accession>
<evidence type="ECO:0000313" key="1">
    <source>
        <dbReference type="EMBL" id="KAF9647550.1"/>
    </source>
</evidence>
<reference evidence="1" key="1">
    <citation type="submission" date="2019-10" db="EMBL/GenBank/DDBJ databases">
        <authorList>
            <consortium name="DOE Joint Genome Institute"/>
            <person name="Kuo A."/>
            <person name="Miyauchi S."/>
            <person name="Kiss E."/>
            <person name="Drula E."/>
            <person name="Kohler A."/>
            <person name="Sanchez-Garcia M."/>
            <person name="Andreopoulos B."/>
            <person name="Barry K.W."/>
            <person name="Bonito G."/>
            <person name="Buee M."/>
            <person name="Carver A."/>
            <person name="Chen C."/>
            <person name="Cichocki N."/>
            <person name="Clum A."/>
            <person name="Culley D."/>
            <person name="Crous P.W."/>
            <person name="Fauchery L."/>
            <person name="Girlanda M."/>
            <person name="Hayes R."/>
            <person name="Keri Z."/>
            <person name="Labutti K."/>
            <person name="Lipzen A."/>
            <person name="Lombard V."/>
            <person name="Magnuson J."/>
            <person name="Maillard F."/>
            <person name="Morin E."/>
            <person name="Murat C."/>
            <person name="Nolan M."/>
            <person name="Ohm R."/>
            <person name="Pangilinan J."/>
            <person name="Pereira M."/>
            <person name="Perotto S."/>
            <person name="Peter M."/>
            <person name="Riley R."/>
            <person name="Sitrit Y."/>
            <person name="Stielow B."/>
            <person name="Szollosi G."/>
            <person name="Zifcakova L."/>
            <person name="Stursova M."/>
            <person name="Spatafora J.W."/>
            <person name="Tedersoo L."/>
            <person name="Vaario L.-M."/>
            <person name="Yamada A."/>
            <person name="Yan M."/>
            <person name="Wang P."/>
            <person name="Xu J."/>
            <person name="Bruns T."/>
            <person name="Baldrian P."/>
            <person name="Vilgalys R."/>
            <person name="Henrissat B."/>
            <person name="Grigoriev I.V."/>
            <person name="Hibbett D."/>
            <person name="Nagy L.G."/>
            <person name="Martin F.M."/>
        </authorList>
    </citation>
    <scope>NUCLEOTIDE SEQUENCE</scope>
    <source>
        <strain evidence="1">P2</strain>
    </source>
</reference>
<dbReference type="Proteomes" id="UP000886501">
    <property type="component" value="Unassembled WGS sequence"/>
</dbReference>
<reference evidence="1" key="2">
    <citation type="journal article" date="2020" name="Nat. Commun.">
        <title>Large-scale genome sequencing of mycorrhizal fungi provides insights into the early evolution of symbiotic traits.</title>
        <authorList>
            <person name="Miyauchi S."/>
            <person name="Kiss E."/>
            <person name="Kuo A."/>
            <person name="Drula E."/>
            <person name="Kohler A."/>
            <person name="Sanchez-Garcia M."/>
            <person name="Morin E."/>
            <person name="Andreopoulos B."/>
            <person name="Barry K.W."/>
            <person name="Bonito G."/>
            <person name="Buee M."/>
            <person name="Carver A."/>
            <person name="Chen C."/>
            <person name="Cichocki N."/>
            <person name="Clum A."/>
            <person name="Culley D."/>
            <person name="Crous P.W."/>
            <person name="Fauchery L."/>
            <person name="Girlanda M."/>
            <person name="Hayes R.D."/>
            <person name="Keri Z."/>
            <person name="LaButti K."/>
            <person name="Lipzen A."/>
            <person name="Lombard V."/>
            <person name="Magnuson J."/>
            <person name="Maillard F."/>
            <person name="Murat C."/>
            <person name="Nolan M."/>
            <person name="Ohm R.A."/>
            <person name="Pangilinan J."/>
            <person name="Pereira M.F."/>
            <person name="Perotto S."/>
            <person name="Peter M."/>
            <person name="Pfister S."/>
            <person name="Riley R."/>
            <person name="Sitrit Y."/>
            <person name="Stielow J.B."/>
            <person name="Szollosi G."/>
            <person name="Zifcakova L."/>
            <person name="Stursova M."/>
            <person name="Spatafora J.W."/>
            <person name="Tedersoo L."/>
            <person name="Vaario L.M."/>
            <person name="Yamada A."/>
            <person name="Yan M."/>
            <person name="Wang P."/>
            <person name="Xu J."/>
            <person name="Bruns T."/>
            <person name="Baldrian P."/>
            <person name="Vilgalys R."/>
            <person name="Dunand C."/>
            <person name="Henrissat B."/>
            <person name="Grigoriev I.V."/>
            <person name="Hibbett D."/>
            <person name="Nagy L.G."/>
            <person name="Martin F.M."/>
        </authorList>
    </citation>
    <scope>NUCLEOTIDE SEQUENCE</scope>
    <source>
        <strain evidence="1">P2</strain>
    </source>
</reference>
<organism evidence="1 2">
    <name type="scientific">Thelephora ganbajun</name>
    <name type="common">Ganba fungus</name>
    <dbReference type="NCBI Taxonomy" id="370292"/>
    <lineage>
        <taxon>Eukaryota</taxon>
        <taxon>Fungi</taxon>
        <taxon>Dikarya</taxon>
        <taxon>Basidiomycota</taxon>
        <taxon>Agaricomycotina</taxon>
        <taxon>Agaricomycetes</taxon>
        <taxon>Thelephorales</taxon>
        <taxon>Thelephoraceae</taxon>
        <taxon>Thelephora</taxon>
    </lineage>
</organism>
<dbReference type="EMBL" id="MU118031">
    <property type="protein sequence ID" value="KAF9647550.1"/>
    <property type="molecule type" value="Genomic_DNA"/>
</dbReference>
<keyword evidence="2" id="KW-1185">Reference proteome</keyword>
<evidence type="ECO:0000313" key="2">
    <source>
        <dbReference type="Proteomes" id="UP000886501"/>
    </source>
</evidence>
<protein>
    <submittedName>
        <fullName evidence="1">RTA1-domain-containing protein</fullName>
    </submittedName>
</protein>
<proteinExistence type="predicted"/>
<gene>
    <name evidence="1" type="ORF">BDM02DRAFT_3116899</name>
</gene>
<name>A0ACB6ZDQ2_THEGA</name>